<reference evidence="9" key="1">
    <citation type="submission" date="2017-09" db="EMBL/GenBank/DDBJ databases">
        <title>Depth-based differentiation of microbial function through sediment-hosted aquifers and enrichment of novel symbionts in the deep terrestrial subsurface.</title>
        <authorList>
            <person name="Probst A.J."/>
            <person name="Ladd B."/>
            <person name="Jarett J.K."/>
            <person name="Geller-Mcgrath D.E."/>
            <person name="Sieber C.M.K."/>
            <person name="Emerson J.B."/>
            <person name="Anantharaman K."/>
            <person name="Thomas B.C."/>
            <person name="Malmstrom R."/>
            <person name="Stieglmeier M."/>
            <person name="Klingl A."/>
            <person name="Woyke T."/>
            <person name="Ryan C.M."/>
            <person name="Banfield J.F."/>
        </authorList>
    </citation>
    <scope>NUCLEOTIDE SEQUENCE [LARGE SCALE GENOMIC DNA]</scope>
</reference>
<dbReference type="GO" id="GO:0009349">
    <property type="term" value="C:riboflavin synthase complex"/>
    <property type="evidence" value="ECO:0007669"/>
    <property type="project" value="UniProtKB-UniRule"/>
</dbReference>
<dbReference type="Proteomes" id="UP000231379">
    <property type="component" value="Unassembled WGS sequence"/>
</dbReference>
<feature type="active site" description="Proton donor" evidence="7">
    <location>
        <position position="94"/>
    </location>
</feature>
<dbReference type="GO" id="GO:0000906">
    <property type="term" value="F:6,7-dimethyl-8-ribityllumazine synthase activity"/>
    <property type="evidence" value="ECO:0007669"/>
    <property type="project" value="UniProtKB-UniRule"/>
</dbReference>
<feature type="binding site" evidence="7">
    <location>
        <begin position="61"/>
        <end position="63"/>
    </location>
    <ligand>
        <name>5-amino-6-(D-ribitylamino)uracil</name>
        <dbReference type="ChEBI" id="CHEBI:15934"/>
    </ligand>
</feature>
<evidence type="ECO:0000256" key="4">
    <source>
        <dbReference type="ARBA" id="ARBA00022619"/>
    </source>
</evidence>
<keyword evidence="4 7" id="KW-0686">Riboflavin biosynthesis</keyword>
<dbReference type="NCBIfam" id="TIGR00114">
    <property type="entry name" value="lumazine-synth"/>
    <property type="match status" value="1"/>
</dbReference>
<comment type="similarity">
    <text evidence="2 7">Belongs to the DMRL synthase family.</text>
</comment>
<comment type="pathway">
    <text evidence="1 7">Cofactor biosynthesis; riboflavin biosynthesis; riboflavin from 2-hydroxy-3-oxobutyl phosphate and 5-amino-6-(D-ribitylamino)uracil: step 1/2.</text>
</comment>
<dbReference type="GO" id="GO:0009231">
    <property type="term" value="P:riboflavin biosynthetic process"/>
    <property type="evidence" value="ECO:0007669"/>
    <property type="project" value="UniProtKB-UniRule"/>
</dbReference>
<evidence type="ECO:0000256" key="6">
    <source>
        <dbReference type="ARBA" id="ARBA00048785"/>
    </source>
</evidence>
<dbReference type="InterPro" id="IPR034964">
    <property type="entry name" value="LS"/>
</dbReference>
<evidence type="ECO:0000256" key="7">
    <source>
        <dbReference type="HAMAP-Rule" id="MF_00178"/>
    </source>
</evidence>
<comment type="function">
    <text evidence="7">Catalyzes the formation of 6,7-dimethyl-8-ribityllumazine by condensation of 5-amino-6-(D-ribitylamino)uracil with 3,4-dihydroxy-2-butanone 4-phosphate. This is the penultimate step in the biosynthesis of riboflavin.</text>
</comment>
<dbReference type="SUPFAM" id="SSF52121">
    <property type="entry name" value="Lumazine synthase"/>
    <property type="match status" value="1"/>
</dbReference>
<evidence type="ECO:0000256" key="3">
    <source>
        <dbReference type="ARBA" id="ARBA00012664"/>
    </source>
</evidence>
<feature type="binding site" evidence="7">
    <location>
        <begin position="86"/>
        <end position="88"/>
    </location>
    <ligand>
        <name>5-amino-6-(D-ribitylamino)uracil</name>
        <dbReference type="ChEBI" id="CHEBI:15934"/>
    </ligand>
</feature>
<dbReference type="Gene3D" id="3.40.50.960">
    <property type="entry name" value="Lumazine/riboflavin synthase"/>
    <property type="match status" value="1"/>
</dbReference>
<sequence length="160" mass="17082">MQRKEYARKKKTGDASGLSVGVVVSEFNHDITGGLLEGALDTLRAWKVAERSIAIVRVPGSFEIPLACRNLLKGRKKLDAIVALGCVIKGETKHDEYISSAVSQALIRLMLDTGVPIGFGIITPNSLAQAKARSRGKENKGREAAAAALLMALLGRTTAR</sequence>
<name>A0A2H0UAH2_9BACT</name>
<dbReference type="EMBL" id="PFBM01000005">
    <property type="protein sequence ID" value="PIR82775.1"/>
    <property type="molecule type" value="Genomic_DNA"/>
</dbReference>
<comment type="caution">
    <text evidence="8">The sequence shown here is derived from an EMBL/GenBank/DDBJ whole genome shotgun (WGS) entry which is preliminary data.</text>
</comment>
<feature type="binding site" evidence="7">
    <location>
        <position position="27"/>
    </location>
    <ligand>
        <name>5-amino-6-(D-ribitylamino)uracil</name>
        <dbReference type="ChEBI" id="CHEBI:15934"/>
    </ligand>
</feature>
<feature type="binding site" evidence="7">
    <location>
        <position position="119"/>
    </location>
    <ligand>
        <name>5-amino-6-(D-ribitylamino)uracil</name>
        <dbReference type="ChEBI" id="CHEBI:15934"/>
    </ligand>
</feature>
<protein>
    <recommendedName>
        <fullName evidence="3 7">6,7-dimethyl-8-ribityllumazine synthase</fullName>
        <shortName evidence="7">DMRL synthase</shortName>
        <shortName evidence="7">LS</shortName>
        <shortName evidence="7">Lumazine synthase</shortName>
        <ecNumber evidence="3 7">2.5.1.78</ecNumber>
    </recommendedName>
</protein>
<dbReference type="UniPathway" id="UPA00275">
    <property type="reaction ID" value="UER00404"/>
</dbReference>
<organism evidence="8 9">
    <name type="scientific">Candidatus Kaiserbacteria bacterium CG10_big_fil_rev_8_21_14_0_10_59_10</name>
    <dbReference type="NCBI Taxonomy" id="1974612"/>
    <lineage>
        <taxon>Bacteria</taxon>
        <taxon>Candidatus Kaiseribacteriota</taxon>
    </lineage>
</organism>
<dbReference type="HAMAP" id="MF_00178">
    <property type="entry name" value="Lumazine_synth"/>
    <property type="match status" value="1"/>
</dbReference>
<dbReference type="InterPro" id="IPR002180">
    <property type="entry name" value="LS/RS"/>
</dbReference>
<evidence type="ECO:0000313" key="9">
    <source>
        <dbReference type="Proteomes" id="UP000231379"/>
    </source>
</evidence>
<dbReference type="PANTHER" id="PTHR21058:SF0">
    <property type="entry name" value="6,7-DIMETHYL-8-RIBITYLLUMAZINE SYNTHASE"/>
    <property type="match status" value="1"/>
</dbReference>
<feature type="binding site" evidence="7">
    <location>
        <position position="133"/>
    </location>
    <ligand>
        <name>(2S)-2-hydroxy-3-oxobutyl phosphate</name>
        <dbReference type="ChEBI" id="CHEBI:58830"/>
    </ligand>
</feature>
<feature type="binding site" evidence="7">
    <location>
        <begin position="91"/>
        <end position="92"/>
    </location>
    <ligand>
        <name>(2S)-2-hydroxy-3-oxobutyl phosphate</name>
        <dbReference type="ChEBI" id="CHEBI:58830"/>
    </ligand>
</feature>
<proteinExistence type="inferred from homology"/>
<accession>A0A2H0UAH2</accession>
<evidence type="ECO:0000256" key="1">
    <source>
        <dbReference type="ARBA" id="ARBA00004917"/>
    </source>
</evidence>
<dbReference type="CDD" id="cd09209">
    <property type="entry name" value="Lumazine_synthase-I"/>
    <property type="match status" value="1"/>
</dbReference>
<dbReference type="Pfam" id="PF00885">
    <property type="entry name" value="DMRL_synthase"/>
    <property type="match status" value="1"/>
</dbReference>
<dbReference type="AlphaFoldDB" id="A0A2H0UAH2"/>
<dbReference type="InterPro" id="IPR036467">
    <property type="entry name" value="LS/RS_sf"/>
</dbReference>
<dbReference type="PANTHER" id="PTHR21058">
    <property type="entry name" value="6,7-DIMETHYL-8-RIBITYLLUMAZINE SYNTHASE DMRL SYNTHASE LUMAZINE SYNTHASE"/>
    <property type="match status" value="1"/>
</dbReference>
<evidence type="ECO:0000256" key="5">
    <source>
        <dbReference type="ARBA" id="ARBA00022679"/>
    </source>
</evidence>
<evidence type="ECO:0000256" key="2">
    <source>
        <dbReference type="ARBA" id="ARBA00007424"/>
    </source>
</evidence>
<keyword evidence="5 7" id="KW-0808">Transferase</keyword>
<dbReference type="EC" id="2.5.1.78" evidence="3 7"/>
<comment type="catalytic activity">
    <reaction evidence="6 7">
        <text>(2S)-2-hydroxy-3-oxobutyl phosphate + 5-amino-6-(D-ribitylamino)uracil = 6,7-dimethyl-8-(1-D-ribityl)lumazine + phosphate + 2 H2O + H(+)</text>
        <dbReference type="Rhea" id="RHEA:26152"/>
        <dbReference type="ChEBI" id="CHEBI:15377"/>
        <dbReference type="ChEBI" id="CHEBI:15378"/>
        <dbReference type="ChEBI" id="CHEBI:15934"/>
        <dbReference type="ChEBI" id="CHEBI:43474"/>
        <dbReference type="ChEBI" id="CHEBI:58201"/>
        <dbReference type="ChEBI" id="CHEBI:58830"/>
        <dbReference type="EC" id="2.5.1.78"/>
    </reaction>
</comment>
<evidence type="ECO:0000313" key="8">
    <source>
        <dbReference type="EMBL" id="PIR82775.1"/>
    </source>
</evidence>
<gene>
    <name evidence="7" type="primary">ribH</name>
    <name evidence="8" type="ORF">COU20_00390</name>
</gene>